<evidence type="ECO:0000313" key="5">
    <source>
        <dbReference type="Proteomes" id="UP000479226"/>
    </source>
</evidence>
<dbReference type="InterPro" id="IPR019468">
    <property type="entry name" value="AdenyloSucc_lyase_C"/>
</dbReference>
<protein>
    <submittedName>
        <fullName evidence="4">Adenylosuccinate lyase family protein</fullName>
    </submittedName>
</protein>
<evidence type="ECO:0000256" key="1">
    <source>
        <dbReference type="ARBA" id="ARBA00023239"/>
    </source>
</evidence>
<gene>
    <name evidence="4" type="ORF">G6N77_12010</name>
</gene>
<dbReference type="SUPFAM" id="SSF48557">
    <property type="entry name" value="L-aspartase-like"/>
    <property type="match status" value="1"/>
</dbReference>
<evidence type="ECO:0000259" key="3">
    <source>
        <dbReference type="SMART" id="SM00998"/>
    </source>
</evidence>
<dbReference type="InterPro" id="IPR008948">
    <property type="entry name" value="L-Aspartase-like"/>
</dbReference>
<dbReference type="PRINTS" id="PR00149">
    <property type="entry name" value="FUMRATELYASE"/>
</dbReference>
<evidence type="ECO:0000313" key="4">
    <source>
        <dbReference type="EMBL" id="NGN84175.1"/>
    </source>
</evidence>
<dbReference type="EMBL" id="JAAKZI010000020">
    <property type="protein sequence ID" value="NGN84175.1"/>
    <property type="molecule type" value="Genomic_DNA"/>
</dbReference>
<organism evidence="4 5">
    <name type="scientific">Arthrobacter silviterrae</name>
    <dbReference type="NCBI Taxonomy" id="2026658"/>
    <lineage>
        <taxon>Bacteria</taxon>
        <taxon>Bacillati</taxon>
        <taxon>Actinomycetota</taxon>
        <taxon>Actinomycetes</taxon>
        <taxon>Micrococcales</taxon>
        <taxon>Micrococcaceae</taxon>
        <taxon>Arthrobacter</taxon>
    </lineage>
</organism>
<dbReference type="Gene3D" id="1.20.200.10">
    <property type="entry name" value="Fumarase/aspartase (Central domain)"/>
    <property type="match status" value="1"/>
</dbReference>
<keyword evidence="1 4" id="KW-0456">Lyase</keyword>
<dbReference type="GO" id="GO:0016829">
    <property type="term" value="F:lyase activity"/>
    <property type="evidence" value="ECO:0007669"/>
    <property type="project" value="UniProtKB-KW"/>
</dbReference>
<accession>A0ABX0DFL4</accession>
<dbReference type="Proteomes" id="UP000479226">
    <property type="component" value="Unassembled WGS sequence"/>
</dbReference>
<name>A0ABX0DFL4_9MICC</name>
<dbReference type="Gene3D" id="1.10.40.30">
    <property type="entry name" value="Fumarase/aspartase (C-terminal domain)"/>
    <property type="match status" value="1"/>
</dbReference>
<dbReference type="Gene3D" id="1.10.275.10">
    <property type="entry name" value="Fumarase/aspartase (N-terminal domain)"/>
    <property type="match status" value="1"/>
</dbReference>
<dbReference type="InterPro" id="IPR000362">
    <property type="entry name" value="Fumarate_lyase_fam"/>
</dbReference>
<reference evidence="4 5" key="1">
    <citation type="submission" date="2020-02" db="EMBL/GenBank/DDBJ databases">
        <title>Genome sequence of the type strain DSM 27180 of Arthrobacter silviterrae.</title>
        <authorList>
            <person name="Gao J."/>
            <person name="Sun J."/>
        </authorList>
    </citation>
    <scope>NUCLEOTIDE SEQUENCE [LARGE SCALE GENOMIC DNA]</scope>
    <source>
        <strain evidence="4 5">DSM 27180</strain>
    </source>
</reference>
<feature type="domain" description="Adenylosuccinate lyase C-terminal" evidence="3">
    <location>
        <begin position="370"/>
        <end position="457"/>
    </location>
</feature>
<dbReference type="PANTHER" id="PTHR43172">
    <property type="entry name" value="ADENYLOSUCCINATE LYASE"/>
    <property type="match status" value="1"/>
</dbReference>
<dbReference type="PANTHER" id="PTHR43172:SF2">
    <property type="entry name" value="ADENYLOSUCCINATE LYASE C-TERMINAL DOMAIN-CONTAINING PROTEIN"/>
    <property type="match status" value="1"/>
</dbReference>
<dbReference type="SMART" id="SM00998">
    <property type="entry name" value="ADSL_C"/>
    <property type="match status" value="1"/>
</dbReference>
<dbReference type="Pfam" id="PF00206">
    <property type="entry name" value="Lyase_1"/>
    <property type="match status" value="1"/>
</dbReference>
<comment type="similarity">
    <text evidence="2">Belongs to the class-II fumarase/aspartase family.</text>
</comment>
<dbReference type="InterPro" id="IPR024083">
    <property type="entry name" value="Fumarase/histidase_N"/>
</dbReference>
<dbReference type="InterPro" id="IPR022761">
    <property type="entry name" value="Fumarate_lyase_N"/>
</dbReference>
<evidence type="ECO:0000256" key="2">
    <source>
        <dbReference type="ARBA" id="ARBA00034772"/>
    </source>
</evidence>
<proteinExistence type="inferred from homology"/>
<sequence length="471" mass="47438">MPGTFGLLSPATADPQLRSLTDDDAVVAAVLAVESAWVAVLENAGLAPAGSAASVQEAVREGSFDAAELAAAGQGGGNPVIPIVARLRTLVAGRNAPAAAAVHASLTSQDVLDTALMWLARRAVAALREDVAGAAAGLAGLAKSHLDTLQVARTLTQQSLPSTFGLKAAQWFHGLASAAARLDAIEFPVQFGGASGTLAAGSVLAASAGTDPFTLADSWARELGLAAAPAPWHTNRAAVTALGDALASLCDAAGKVANDVLLLSRPEFGELAEPRAAGRGVSSAMPQKQNPVLSVLVRSAALAAPHHAAQLHLAAALSVDERPGGAWHSEWAALLSLLQLAGGALAALREVACGLQVFPAAMRRNLGLSGALLLSEAVSAAVVPLLSDGGGSAGGRELFQAAVDRALAAPAGDQGAEFARLLRDAVPRHALSDAGLDALLDPAGYLGESRAIVTRIFAAHPQWAPEGTSHE</sequence>
<comment type="caution">
    <text evidence="4">The sequence shown here is derived from an EMBL/GenBank/DDBJ whole genome shotgun (WGS) entry which is preliminary data.</text>
</comment>
<dbReference type="RefSeq" id="WP_165182406.1">
    <property type="nucleotide sequence ID" value="NZ_JAAKZI010000020.1"/>
</dbReference>
<keyword evidence="5" id="KW-1185">Reference proteome</keyword>